<accession>A0ABT3RHE1</accession>
<dbReference type="Proteomes" id="UP001207228">
    <property type="component" value="Unassembled WGS sequence"/>
</dbReference>
<dbReference type="EMBL" id="JAPFQO010000010">
    <property type="protein sequence ID" value="MCX2741263.1"/>
    <property type="molecule type" value="Genomic_DNA"/>
</dbReference>
<protein>
    <submittedName>
        <fullName evidence="1">Uncharacterized protein</fullName>
    </submittedName>
</protein>
<dbReference type="RefSeq" id="WP_266053396.1">
    <property type="nucleotide sequence ID" value="NZ_JAPFQO010000010.1"/>
</dbReference>
<reference evidence="1 2" key="1">
    <citation type="submission" date="2022-11" db="EMBL/GenBank/DDBJ databases">
        <title>The characterization of three novel Bacteroidetes species and genomic analysis of their roles in tidal elemental geochemical cycles.</title>
        <authorList>
            <person name="Ma K.-J."/>
        </authorList>
    </citation>
    <scope>NUCLEOTIDE SEQUENCE [LARGE SCALE GENOMIC DNA]</scope>
    <source>
        <strain evidence="1 2">M82</strain>
    </source>
</reference>
<comment type="caution">
    <text evidence="1">The sequence shown here is derived from an EMBL/GenBank/DDBJ whole genome shotgun (WGS) entry which is preliminary data.</text>
</comment>
<keyword evidence="2" id="KW-1185">Reference proteome</keyword>
<evidence type="ECO:0000313" key="1">
    <source>
        <dbReference type="EMBL" id="MCX2741263.1"/>
    </source>
</evidence>
<organism evidence="1 2">
    <name type="scientific">Pontibacter anaerobius</name>
    <dbReference type="NCBI Taxonomy" id="2993940"/>
    <lineage>
        <taxon>Bacteria</taxon>
        <taxon>Pseudomonadati</taxon>
        <taxon>Bacteroidota</taxon>
        <taxon>Cytophagia</taxon>
        <taxon>Cytophagales</taxon>
        <taxon>Hymenobacteraceae</taxon>
        <taxon>Pontibacter</taxon>
    </lineage>
</organism>
<sequence length="129" mass="14611">MQAFLYFNLTPAGMVFREPLVEQVRQSMPAVSVLDLDAKSDELLQHYALRLLREAEQAVVSIKSEDGTADLGSIMPLLEELFEEGKLRRVLLLGTHPRLERIFAARPHVRLKVVQEGDVLEEVKQFLGV</sequence>
<evidence type="ECO:0000313" key="2">
    <source>
        <dbReference type="Proteomes" id="UP001207228"/>
    </source>
</evidence>
<gene>
    <name evidence="1" type="ORF">OO017_14990</name>
</gene>
<name>A0ABT3RHE1_9BACT</name>
<proteinExistence type="predicted"/>